<dbReference type="PROSITE" id="PS51257">
    <property type="entry name" value="PROKAR_LIPOPROTEIN"/>
    <property type="match status" value="1"/>
</dbReference>
<dbReference type="AlphaFoldDB" id="I4B6E3"/>
<sequence length="850" mass="86205">MRFEIRRKIALLALVSTAGCGSLIDETARVEKAYELKAGLVPQVSSTDPADNTFAPLSQSYVDVVFSNPIDAASFSAQSTFGACSGSFQLSYDGFNNCLAGTVDVSANPRIRFTPTVFPKGLGLQIRVAGVLSPAGNTVTTYTSPVGFRVAAPCGNQNCFFSYSTPLMTNAAANSGVFMIRSGTHQGKFIAYTGSTTTTTLIDLTAGTSETGPALCANPGAGAHNFYISSGTFGQQQMVVLGAGNTTCRYDPVAHTFVAGPTLPALFNVGVGAHALQPRTGTETGNTFVIRGAGTNEIARYDAPTGAFVAAANATGNVGAGGHAVRISAGSNAGRFIVVHAGLGNGTTVATEDPLGISPGPSALSSISVDGGSFEVTTGLRAGELITMVGNGSAASRSFNTATLATAGGGPALASNIVAGGLVLRGDDARPLRNPLVVHGGGHVTSRYDADSGNFVAGPFATGFFGVGSASTFAQNAAGTDFFLLINGSLGSNTSVYLPGSNRFHGSRLPRSVPNNGAHTFYVSSGINRGKTIVVAAGGTVDTAVFDPLEFQFSYGPQLTTVAYGSSLNITLTHGVHAGKTLILMGGNTTTFNLYDPDTHTFSVPGGWPSPGFSATGVGASAFRVGNSEFIVIINGNGTGTQVLNQLTGTVSAGPAMPCGSTSERFNLRVPVPSTNDIRQLIYCTGNQFAVYNHATQDFSGAISSVDGAGPGIQGFVLPSGSAMVVLGNSAPTPYIFDPVANTFAAATVSLAGCAPGGVNVGSQLFALTSGVNTGRFVIVAGNGSSNSCLYDPAANTMVAGPAISLTAPTSPGFQITQGSVAFRTQGGLYPTAFILAAGSSKNVWNAYVP</sequence>
<dbReference type="HOGENOM" id="CLU_335525_0_0_12"/>
<dbReference type="InterPro" id="IPR011043">
    <property type="entry name" value="Gal_Oxase/kelch_b-propeller"/>
</dbReference>
<dbReference type="EMBL" id="CP002959">
    <property type="protein sequence ID" value="AFM12850.1"/>
    <property type="molecule type" value="Genomic_DNA"/>
</dbReference>
<proteinExistence type="predicted"/>
<gene>
    <name evidence="1" type="ordered locus">Turpa_2205</name>
</gene>
<reference evidence="1 2" key="1">
    <citation type="submission" date="2012-06" db="EMBL/GenBank/DDBJ databases">
        <title>The complete chromosome of genome of Turneriella parva DSM 21527.</title>
        <authorList>
            <consortium name="US DOE Joint Genome Institute (JGI-PGF)"/>
            <person name="Lucas S."/>
            <person name="Han J."/>
            <person name="Lapidus A."/>
            <person name="Bruce D."/>
            <person name="Goodwin L."/>
            <person name="Pitluck S."/>
            <person name="Peters L."/>
            <person name="Kyrpides N."/>
            <person name="Mavromatis K."/>
            <person name="Ivanova N."/>
            <person name="Mikhailova N."/>
            <person name="Chertkov O."/>
            <person name="Detter J.C."/>
            <person name="Tapia R."/>
            <person name="Han C."/>
            <person name="Land M."/>
            <person name="Hauser L."/>
            <person name="Markowitz V."/>
            <person name="Cheng J.-F."/>
            <person name="Hugenholtz P."/>
            <person name="Woyke T."/>
            <person name="Wu D."/>
            <person name="Gronow S."/>
            <person name="Wellnitz S."/>
            <person name="Brambilla E."/>
            <person name="Klenk H.-P."/>
            <person name="Eisen J.A."/>
        </authorList>
    </citation>
    <scope>NUCLEOTIDE SEQUENCE [LARGE SCALE GENOMIC DNA]</scope>
    <source>
        <strain evidence="2">ATCC BAA-1111 / DSM 21527 / NCTC 11395 / H</strain>
    </source>
</reference>
<dbReference type="STRING" id="869212.Turpa_2205"/>
<organism evidence="1 2">
    <name type="scientific">Turneriella parva (strain ATCC BAA-1111 / DSM 21527 / NCTC 11395 / H)</name>
    <name type="common">Leptospira parva</name>
    <dbReference type="NCBI Taxonomy" id="869212"/>
    <lineage>
        <taxon>Bacteria</taxon>
        <taxon>Pseudomonadati</taxon>
        <taxon>Spirochaetota</taxon>
        <taxon>Spirochaetia</taxon>
        <taxon>Leptospirales</taxon>
        <taxon>Leptospiraceae</taxon>
        <taxon>Turneriella</taxon>
    </lineage>
</organism>
<keyword evidence="2" id="KW-1185">Reference proteome</keyword>
<dbReference type="SUPFAM" id="SSF50965">
    <property type="entry name" value="Galactose oxidase, central domain"/>
    <property type="match status" value="1"/>
</dbReference>
<evidence type="ECO:0000313" key="1">
    <source>
        <dbReference type="EMBL" id="AFM12850.1"/>
    </source>
</evidence>
<protein>
    <recommendedName>
        <fullName evidence="3">SbsA Ig-like domain-containing protein</fullName>
    </recommendedName>
</protein>
<dbReference type="KEGG" id="tpx:Turpa_2205"/>
<dbReference type="RefSeq" id="WP_014803356.1">
    <property type="nucleotide sequence ID" value="NC_018020.1"/>
</dbReference>
<evidence type="ECO:0008006" key="3">
    <source>
        <dbReference type="Google" id="ProtNLM"/>
    </source>
</evidence>
<dbReference type="Proteomes" id="UP000006048">
    <property type="component" value="Chromosome"/>
</dbReference>
<name>I4B6E3_TURPD</name>
<accession>I4B6E3</accession>
<evidence type="ECO:0000313" key="2">
    <source>
        <dbReference type="Proteomes" id="UP000006048"/>
    </source>
</evidence>